<dbReference type="Pfam" id="PF08034">
    <property type="entry name" value="TES"/>
    <property type="match status" value="1"/>
</dbReference>
<keyword evidence="3" id="KW-1185">Reference proteome</keyword>
<feature type="signal peptide" evidence="2">
    <location>
        <begin position="1"/>
        <end position="23"/>
    </location>
</feature>
<feature type="compositionally biased region" description="Basic and acidic residues" evidence="1">
    <location>
        <begin position="185"/>
        <end position="196"/>
    </location>
</feature>
<accession>A0AA85KJW3</accession>
<reference evidence="3" key="1">
    <citation type="submission" date="2022-06" db="EMBL/GenBank/DDBJ databases">
        <authorList>
            <person name="Berger JAMES D."/>
            <person name="Berger JAMES D."/>
        </authorList>
    </citation>
    <scope>NUCLEOTIDE SEQUENCE [LARGE SCALE GENOMIC DNA]</scope>
</reference>
<organism evidence="3 4">
    <name type="scientific">Trichobilharzia regenti</name>
    <name type="common">Nasal bird schistosome</name>
    <dbReference type="NCBI Taxonomy" id="157069"/>
    <lineage>
        <taxon>Eukaryota</taxon>
        <taxon>Metazoa</taxon>
        <taxon>Spiralia</taxon>
        <taxon>Lophotrochozoa</taxon>
        <taxon>Platyhelminthes</taxon>
        <taxon>Trematoda</taxon>
        <taxon>Digenea</taxon>
        <taxon>Strigeidida</taxon>
        <taxon>Schistosomatoidea</taxon>
        <taxon>Schistosomatidae</taxon>
        <taxon>Trichobilharzia</taxon>
    </lineage>
</organism>
<feature type="compositionally biased region" description="Polar residues" evidence="1">
    <location>
        <begin position="198"/>
        <end position="222"/>
    </location>
</feature>
<feature type="region of interest" description="Disordered" evidence="1">
    <location>
        <begin position="185"/>
        <end position="222"/>
    </location>
</feature>
<feature type="chain" id="PRO_5041739292" evidence="2">
    <location>
        <begin position="24"/>
        <end position="222"/>
    </location>
</feature>
<reference evidence="4" key="2">
    <citation type="submission" date="2023-11" db="UniProtKB">
        <authorList>
            <consortium name="WormBaseParasite"/>
        </authorList>
    </citation>
    <scope>IDENTIFICATION</scope>
</reference>
<evidence type="ECO:0000256" key="1">
    <source>
        <dbReference type="SAM" id="MobiDB-lite"/>
    </source>
</evidence>
<dbReference type="InterPro" id="IPR012615">
    <property type="entry name" value="TES"/>
</dbReference>
<feature type="compositionally biased region" description="Acidic residues" evidence="1">
    <location>
        <begin position="41"/>
        <end position="57"/>
    </location>
</feature>
<dbReference type="Proteomes" id="UP000050795">
    <property type="component" value="Unassembled WGS sequence"/>
</dbReference>
<evidence type="ECO:0000313" key="3">
    <source>
        <dbReference type="Proteomes" id="UP000050795"/>
    </source>
</evidence>
<proteinExistence type="predicted"/>
<protein>
    <submittedName>
        <fullName evidence="4">Uncharacterized protein</fullName>
    </submittedName>
</protein>
<dbReference type="AlphaFoldDB" id="A0AA85KJW3"/>
<feature type="region of interest" description="Disordered" evidence="1">
    <location>
        <begin position="41"/>
        <end position="63"/>
    </location>
</feature>
<evidence type="ECO:0000313" key="4">
    <source>
        <dbReference type="WBParaSite" id="TREG1_91290.1"/>
    </source>
</evidence>
<evidence type="ECO:0000256" key="2">
    <source>
        <dbReference type="SAM" id="SignalP"/>
    </source>
</evidence>
<dbReference type="WBParaSite" id="TREG1_91290.1">
    <property type="protein sequence ID" value="TREG1_91290.1"/>
    <property type="gene ID" value="TREG1_91290"/>
</dbReference>
<sequence length="222" mass="25703">MRNIILLLLLIFILTATFPFTRTTHGEDDYYGKNEKLFYDDDDDDDDDNDDGDDSADGGDKKSYGLHYSYSNSVGYYSDSPKVNMSKSGSVNMTTSKRYYQKKPTIMHKYGKVLSLGNTMKDKRYSETTDFKIRVGTDRYGRRRDYSRFQTYGRSNDHSGNMLIHGFDIFGRGYSEKRYNHKDSLKKENKKEKLFSDSDQSSQSVTLNTSMPADQLQNPMNR</sequence>
<name>A0AA85KJW3_TRIRE</name>
<keyword evidence="2" id="KW-0732">Signal</keyword>